<dbReference type="FunFam" id="3.30.70.100:FF:000001">
    <property type="entry name" value="ATPase copper transporting beta"/>
    <property type="match status" value="1"/>
</dbReference>
<keyword evidence="1" id="KW-0479">Metal-binding</keyword>
<dbReference type="CDD" id="cd00371">
    <property type="entry name" value="HMA"/>
    <property type="match status" value="1"/>
</dbReference>
<evidence type="ECO:0000256" key="1">
    <source>
        <dbReference type="ARBA" id="ARBA00022723"/>
    </source>
</evidence>
<feature type="chain" id="PRO_5007797839" description="HMA domain-containing protein" evidence="2">
    <location>
        <begin position="25"/>
        <end position="110"/>
    </location>
</feature>
<dbReference type="AlphaFoldDB" id="A0A126T4E3"/>
<protein>
    <recommendedName>
        <fullName evidence="3">HMA domain-containing protein</fullName>
    </recommendedName>
</protein>
<feature type="domain" description="HMA" evidence="3">
    <location>
        <begin position="39"/>
        <end position="105"/>
    </location>
</feature>
<dbReference type="InterPro" id="IPR001802">
    <property type="entry name" value="MerP/CopZ"/>
</dbReference>
<dbReference type="InterPro" id="IPR036163">
    <property type="entry name" value="HMA_dom_sf"/>
</dbReference>
<dbReference type="EMBL" id="CP014476">
    <property type="protein sequence ID" value="AMK76946.1"/>
    <property type="molecule type" value="Genomic_DNA"/>
</dbReference>
<reference evidence="4 5" key="1">
    <citation type="journal article" date="2015" name="Environ. Microbiol.">
        <title>Methane oxidation coupled to nitrate reduction under hypoxia by the Gammaproteobacterium Methylomonas denitrificans, sp. nov. type strain FJG1.</title>
        <authorList>
            <person name="Kits K.D."/>
            <person name="Klotz M.G."/>
            <person name="Stein L.Y."/>
        </authorList>
    </citation>
    <scope>NUCLEOTIDE SEQUENCE [LARGE SCALE GENOMIC DNA]</scope>
    <source>
        <strain evidence="4 5">FJG1</strain>
    </source>
</reference>
<gene>
    <name evidence="4" type="ORF">JT25_010680</name>
</gene>
<dbReference type="SUPFAM" id="SSF55008">
    <property type="entry name" value="HMA, heavy metal-associated domain"/>
    <property type="match status" value="1"/>
</dbReference>
<dbReference type="PANTHER" id="PTHR46594">
    <property type="entry name" value="P-TYPE CATION-TRANSPORTING ATPASE"/>
    <property type="match status" value="1"/>
</dbReference>
<evidence type="ECO:0000256" key="2">
    <source>
        <dbReference type="SAM" id="SignalP"/>
    </source>
</evidence>
<dbReference type="Gene3D" id="3.30.70.100">
    <property type="match status" value="1"/>
</dbReference>
<dbReference type="Pfam" id="PF00403">
    <property type="entry name" value="HMA"/>
    <property type="match status" value="1"/>
</dbReference>
<dbReference type="PROSITE" id="PS50846">
    <property type="entry name" value="HMA_2"/>
    <property type="match status" value="1"/>
</dbReference>
<dbReference type="OrthoDB" id="7205933at2"/>
<evidence type="ECO:0000313" key="4">
    <source>
        <dbReference type="EMBL" id="AMK76946.1"/>
    </source>
</evidence>
<dbReference type="KEGG" id="mdn:JT25_010680"/>
<organism evidence="4 5">
    <name type="scientific">Methylomonas denitrificans</name>
    <dbReference type="NCBI Taxonomy" id="1538553"/>
    <lineage>
        <taxon>Bacteria</taxon>
        <taxon>Pseudomonadati</taxon>
        <taxon>Pseudomonadota</taxon>
        <taxon>Gammaproteobacteria</taxon>
        <taxon>Methylococcales</taxon>
        <taxon>Methylococcaceae</taxon>
        <taxon>Methylomonas</taxon>
    </lineage>
</organism>
<dbReference type="STRING" id="1538553.JT25_010680"/>
<dbReference type="Proteomes" id="UP000030512">
    <property type="component" value="Chromosome"/>
</dbReference>
<proteinExistence type="predicted"/>
<dbReference type="PANTHER" id="PTHR46594:SF4">
    <property type="entry name" value="P-TYPE CATION-TRANSPORTING ATPASE"/>
    <property type="match status" value="1"/>
</dbReference>
<keyword evidence="5" id="KW-1185">Reference proteome</keyword>
<name>A0A126T4E3_9GAMM</name>
<evidence type="ECO:0000259" key="3">
    <source>
        <dbReference type="PROSITE" id="PS50846"/>
    </source>
</evidence>
<dbReference type="InterPro" id="IPR006121">
    <property type="entry name" value="HMA_dom"/>
</dbReference>
<dbReference type="GO" id="GO:0046872">
    <property type="term" value="F:metal ion binding"/>
    <property type="evidence" value="ECO:0007669"/>
    <property type="project" value="UniProtKB-KW"/>
</dbReference>
<feature type="signal peptide" evidence="2">
    <location>
        <begin position="1"/>
        <end position="24"/>
    </location>
</feature>
<accession>A0A126T4E3</accession>
<keyword evidence="2" id="KW-0732">Signal</keyword>
<sequence length="110" mass="11649">MTIKTVCLTLSLLAAPLLMQTAHAEAVAPVSVQNQNSSQSVILDMQNMTCAMCKITIKKALQGVDGVQKVSVDGDTKMADVTFNPQKTSIEALIKATTNAGYPATVHQSK</sequence>
<evidence type="ECO:0000313" key="5">
    <source>
        <dbReference type="Proteomes" id="UP000030512"/>
    </source>
</evidence>
<dbReference type="PRINTS" id="PR00946">
    <property type="entry name" value="HGSCAVENGER"/>
</dbReference>